<evidence type="ECO:0000256" key="16">
    <source>
        <dbReference type="ARBA" id="ARBA00032853"/>
    </source>
</evidence>
<comment type="catalytic activity">
    <reaction evidence="18 19">
        <text>alpha-ribazole 5'-phosphate + adenosylcob(III)inamide-GDP = adenosylcob(III)alamin 5'-phosphate + GMP + H(+)</text>
        <dbReference type="Rhea" id="RHEA:23560"/>
        <dbReference type="ChEBI" id="CHEBI:15378"/>
        <dbReference type="ChEBI" id="CHEBI:57918"/>
        <dbReference type="ChEBI" id="CHEBI:58115"/>
        <dbReference type="ChEBI" id="CHEBI:60487"/>
        <dbReference type="ChEBI" id="CHEBI:60493"/>
        <dbReference type="EC" id="2.7.8.26"/>
    </reaction>
</comment>
<dbReference type="PANTHER" id="PTHR34148:SF1">
    <property type="entry name" value="ADENOSYLCOBINAMIDE-GDP RIBAZOLETRANSFERASE"/>
    <property type="match status" value="1"/>
</dbReference>
<keyword evidence="7 19" id="KW-1003">Cell membrane</keyword>
<evidence type="ECO:0000256" key="19">
    <source>
        <dbReference type="HAMAP-Rule" id="MF_00719"/>
    </source>
</evidence>
<evidence type="ECO:0000256" key="15">
    <source>
        <dbReference type="ARBA" id="ARBA00032605"/>
    </source>
</evidence>
<evidence type="ECO:0000256" key="14">
    <source>
        <dbReference type="ARBA" id="ARBA00025228"/>
    </source>
</evidence>
<comment type="pathway">
    <text evidence="3 19">Cofactor biosynthesis; adenosylcobalamin biosynthesis; adenosylcobalamin from cob(II)yrinate a,c-diamide: step 7/7.</text>
</comment>
<evidence type="ECO:0000256" key="4">
    <source>
        <dbReference type="ARBA" id="ARBA00010561"/>
    </source>
</evidence>
<evidence type="ECO:0000256" key="7">
    <source>
        <dbReference type="ARBA" id="ARBA00022475"/>
    </source>
</evidence>
<accession>A0A2U8HN82</accession>
<name>A0A2U8HN82_9RHOB</name>
<evidence type="ECO:0000256" key="8">
    <source>
        <dbReference type="ARBA" id="ARBA00022573"/>
    </source>
</evidence>
<evidence type="ECO:0000256" key="3">
    <source>
        <dbReference type="ARBA" id="ARBA00004663"/>
    </source>
</evidence>
<feature type="transmembrane region" description="Helical" evidence="19">
    <location>
        <begin position="113"/>
        <end position="133"/>
    </location>
</feature>
<dbReference type="EMBL" id="CP022192">
    <property type="protein sequence ID" value="AWI86345.1"/>
    <property type="molecule type" value="Genomic_DNA"/>
</dbReference>
<feature type="transmembrane region" description="Helical" evidence="19">
    <location>
        <begin position="236"/>
        <end position="257"/>
    </location>
</feature>
<dbReference type="HAMAP" id="MF_00719">
    <property type="entry name" value="CobS"/>
    <property type="match status" value="1"/>
</dbReference>
<dbReference type="NCBIfam" id="TIGR00317">
    <property type="entry name" value="cobS"/>
    <property type="match status" value="1"/>
</dbReference>
<comment type="similarity">
    <text evidence="4 19">Belongs to the CobS family.</text>
</comment>
<dbReference type="Proteomes" id="UP000244915">
    <property type="component" value="Plasmid unnamed2"/>
</dbReference>
<dbReference type="RefSeq" id="WP_108970446.1">
    <property type="nucleotide sequence ID" value="NZ_CP022192.1"/>
</dbReference>
<keyword evidence="9 19" id="KW-0808">Transferase</keyword>
<dbReference type="InterPro" id="IPR003805">
    <property type="entry name" value="CobS"/>
</dbReference>
<evidence type="ECO:0000256" key="10">
    <source>
        <dbReference type="ARBA" id="ARBA00022692"/>
    </source>
</evidence>
<evidence type="ECO:0000256" key="17">
    <source>
        <dbReference type="ARBA" id="ARBA00048623"/>
    </source>
</evidence>
<evidence type="ECO:0000313" key="21">
    <source>
        <dbReference type="Proteomes" id="UP000244915"/>
    </source>
</evidence>
<comment type="cofactor">
    <cofactor evidence="1 19">
        <name>Mg(2+)</name>
        <dbReference type="ChEBI" id="CHEBI:18420"/>
    </cofactor>
</comment>
<keyword evidence="12 19" id="KW-1133">Transmembrane helix</keyword>
<keyword evidence="20" id="KW-0614">Plasmid</keyword>
<dbReference type="UniPathway" id="UPA00148">
    <property type="reaction ID" value="UER00238"/>
</dbReference>
<dbReference type="EC" id="2.7.8.26" evidence="5 19"/>
<feature type="transmembrane region" description="Helical" evidence="19">
    <location>
        <begin position="38"/>
        <end position="61"/>
    </location>
</feature>
<proteinExistence type="inferred from homology"/>
<evidence type="ECO:0000256" key="5">
    <source>
        <dbReference type="ARBA" id="ARBA00013200"/>
    </source>
</evidence>
<dbReference type="OrthoDB" id="9794626at2"/>
<keyword evidence="8 19" id="KW-0169">Cobalamin biosynthesis</keyword>
<comment type="function">
    <text evidence="14 19">Joins adenosylcobinamide-GDP and alpha-ribazole to generate adenosylcobalamin (Ado-cobalamin). Also synthesizes adenosylcobalamin 5'-phosphate from adenosylcobinamide-GDP and alpha-ribazole 5'-phosphate.</text>
</comment>
<dbReference type="KEGG" id="ypac:CEW88_21460"/>
<feature type="transmembrane region" description="Helical" evidence="19">
    <location>
        <begin position="187"/>
        <end position="216"/>
    </location>
</feature>
<gene>
    <name evidence="19 20" type="primary">cobS</name>
    <name evidence="20" type="ORF">CEW88_21460</name>
</gene>
<dbReference type="Pfam" id="PF02654">
    <property type="entry name" value="CobS"/>
    <property type="match status" value="1"/>
</dbReference>
<keyword evidence="11 19" id="KW-0460">Magnesium</keyword>
<sequence length="258" mass="25916">MSPLRARLRELQVAVMLLTRLPAGRIAGDAPSLAAARWAFPLVGALVGLIGWAAFAASLALGGAPLLAAALGVAAQVLATGALHVDGLADFADGIGGGRDREHCLEIMRDSRIGSYGVMALILATVLWGAGLAQLGPEVGSAAGAVWFVLIGMVSRAAMVGLQELLPPARADGLGRLASGRSRAARAMVLGLALVGMALAGGAALVLGLLCCGVAGTLGWLARRRIGGVTGDVLGAVQLVSEVTCWVALALLLAPWAP</sequence>
<feature type="transmembrane region" description="Helical" evidence="19">
    <location>
        <begin position="145"/>
        <end position="166"/>
    </location>
</feature>
<evidence type="ECO:0000256" key="1">
    <source>
        <dbReference type="ARBA" id="ARBA00001946"/>
    </source>
</evidence>
<evidence type="ECO:0000256" key="9">
    <source>
        <dbReference type="ARBA" id="ARBA00022679"/>
    </source>
</evidence>
<evidence type="ECO:0000256" key="12">
    <source>
        <dbReference type="ARBA" id="ARBA00022989"/>
    </source>
</evidence>
<dbReference type="GO" id="GO:0005886">
    <property type="term" value="C:plasma membrane"/>
    <property type="evidence" value="ECO:0007669"/>
    <property type="project" value="UniProtKB-SubCell"/>
</dbReference>
<dbReference type="PANTHER" id="PTHR34148">
    <property type="entry name" value="ADENOSYLCOBINAMIDE-GDP RIBAZOLETRANSFERASE"/>
    <property type="match status" value="1"/>
</dbReference>
<geneLocation type="plasmid" evidence="20 21">
    <name>unnamed2</name>
</geneLocation>
<dbReference type="GO" id="GO:0009236">
    <property type="term" value="P:cobalamin biosynthetic process"/>
    <property type="evidence" value="ECO:0007669"/>
    <property type="project" value="UniProtKB-UniRule"/>
</dbReference>
<evidence type="ECO:0000313" key="20">
    <source>
        <dbReference type="EMBL" id="AWI86345.1"/>
    </source>
</evidence>
<evidence type="ECO:0000256" key="18">
    <source>
        <dbReference type="ARBA" id="ARBA00049504"/>
    </source>
</evidence>
<dbReference type="AlphaFoldDB" id="A0A2U8HN82"/>
<evidence type="ECO:0000256" key="2">
    <source>
        <dbReference type="ARBA" id="ARBA00004651"/>
    </source>
</evidence>
<keyword evidence="10 19" id="KW-0812">Transmembrane</keyword>
<evidence type="ECO:0000256" key="6">
    <source>
        <dbReference type="ARBA" id="ARBA00015850"/>
    </source>
</evidence>
<evidence type="ECO:0000256" key="13">
    <source>
        <dbReference type="ARBA" id="ARBA00023136"/>
    </source>
</evidence>
<comment type="subcellular location">
    <subcellularLocation>
        <location evidence="2 19">Cell membrane</location>
        <topology evidence="2 19">Multi-pass membrane protein</topology>
    </subcellularLocation>
</comment>
<protein>
    <recommendedName>
        <fullName evidence="6 19">Adenosylcobinamide-GDP ribazoletransferase</fullName>
        <ecNumber evidence="5 19">2.7.8.26</ecNumber>
    </recommendedName>
    <alternativeName>
        <fullName evidence="16 19">Cobalamin synthase</fullName>
    </alternativeName>
    <alternativeName>
        <fullName evidence="15 19">Cobalamin-5'-phosphate synthase</fullName>
    </alternativeName>
</protein>
<organism evidence="20 21">
    <name type="scientific">Alloyangia pacifica</name>
    <dbReference type="NCBI Taxonomy" id="311180"/>
    <lineage>
        <taxon>Bacteria</taxon>
        <taxon>Pseudomonadati</taxon>
        <taxon>Pseudomonadota</taxon>
        <taxon>Alphaproteobacteria</taxon>
        <taxon>Rhodobacterales</taxon>
        <taxon>Roseobacteraceae</taxon>
        <taxon>Alloyangia</taxon>
    </lineage>
</organism>
<evidence type="ECO:0000256" key="11">
    <source>
        <dbReference type="ARBA" id="ARBA00022842"/>
    </source>
</evidence>
<dbReference type="GO" id="GO:0008818">
    <property type="term" value="F:cobalamin 5'-phosphate synthase activity"/>
    <property type="evidence" value="ECO:0007669"/>
    <property type="project" value="UniProtKB-UniRule"/>
</dbReference>
<comment type="catalytic activity">
    <reaction evidence="17 19">
        <text>alpha-ribazole + adenosylcob(III)inamide-GDP = adenosylcob(III)alamin + GMP + H(+)</text>
        <dbReference type="Rhea" id="RHEA:16049"/>
        <dbReference type="ChEBI" id="CHEBI:10329"/>
        <dbReference type="ChEBI" id="CHEBI:15378"/>
        <dbReference type="ChEBI" id="CHEBI:18408"/>
        <dbReference type="ChEBI" id="CHEBI:58115"/>
        <dbReference type="ChEBI" id="CHEBI:60487"/>
        <dbReference type="EC" id="2.7.8.26"/>
    </reaction>
</comment>
<reference evidence="20 21" key="1">
    <citation type="submission" date="2017-06" db="EMBL/GenBank/DDBJ databases">
        <title>Yangia sp. YSBP01 complete genome sequence.</title>
        <authorList>
            <person name="Woo J.-H."/>
            <person name="Kim H.-S."/>
        </authorList>
    </citation>
    <scope>NUCLEOTIDE SEQUENCE [LARGE SCALE GENOMIC DNA]</scope>
    <source>
        <strain evidence="20 21">YSBP01</strain>
        <plasmid evidence="20 21">unnamed2</plasmid>
    </source>
</reference>
<keyword evidence="13 19" id="KW-0472">Membrane</keyword>
<dbReference type="GO" id="GO:0051073">
    <property type="term" value="F:adenosylcobinamide-GDP ribazoletransferase activity"/>
    <property type="evidence" value="ECO:0007669"/>
    <property type="project" value="UniProtKB-UniRule"/>
</dbReference>
<feature type="transmembrane region" description="Helical" evidence="19">
    <location>
        <begin position="67"/>
        <end position="92"/>
    </location>
</feature>